<evidence type="ECO:0000313" key="8">
    <source>
        <dbReference type="Proteomes" id="UP001195483"/>
    </source>
</evidence>
<name>A0AAE0T9A2_9BIVA</name>
<reference evidence="7" key="2">
    <citation type="journal article" date="2021" name="Genome Biol. Evol.">
        <title>Developing a high-quality reference genome for a parasitic bivalve with doubly uniparental inheritance (Bivalvia: Unionida).</title>
        <authorList>
            <person name="Smith C.H."/>
        </authorList>
    </citation>
    <scope>NUCLEOTIDE SEQUENCE</scope>
    <source>
        <strain evidence="7">CHS0354</strain>
        <tissue evidence="7">Mantle</tissue>
    </source>
</reference>
<feature type="domain" description="LicD/FKTN/FKRP nucleotidyltransferase" evidence="5">
    <location>
        <begin position="272"/>
        <end position="316"/>
    </location>
</feature>
<proteinExistence type="predicted"/>
<evidence type="ECO:0000259" key="6">
    <source>
        <dbReference type="Pfam" id="PF19737"/>
    </source>
</evidence>
<comment type="subcellular location">
    <subcellularLocation>
        <location evidence="1">Membrane</location>
        <topology evidence="1">Single-pass membrane protein</topology>
    </subcellularLocation>
</comment>
<keyword evidence="4" id="KW-0472">Membrane</keyword>
<evidence type="ECO:0000313" key="7">
    <source>
        <dbReference type="EMBL" id="KAK3606202.1"/>
    </source>
</evidence>
<dbReference type="EMBL" id="JAEAOA010000675">
    <property type="protein sequence ID" value="KAK3606202.1"/>
    <property type="molecule type" value="Genomic_DNA"/>
</dbReference>
<dbReference type="PANTHER" id="PTHR15407:SF28">
    <property type="entry name" value="RIBITOL-5-PHOSPHATE TRANSFERASE FKTN"/>
    <property type="match status" value="1"/>
</dbReference>
<feature type="domain" description="Ribitol-5-phosphate transferase FKTN N-terminal" evidence="6">
    <location>
        <begin position="44"/>
        <end position="257"/>
    </location>
</feature>
<dbReference type="InterPro" id="IPR007074">
    <property type="entry name" value="LicD/FKTN/FKRP_NTP_transf"/>
</dbReference>
<accession>A0AAE0T9A2</accession>
<dbReference type="Pfam" id="PF19737">
    <property type="entry name" value="FKTN_N"/>
    <property type="match status" value="1"/>
</dbReference>
<evidence type="ECO:0000256" key="3">
    <source>
        <dbReference type="ARBA" id="ARBA00022989"/>
    </source>
</evidence>
<keyword evidence="8" id="KW-1185">Reference proteome</keyword>
<keyword evidence="3" id="KW-1133">Transmembrane helix</keyword>
<organism evidence="7 8">
    <name type="scientific">Potamilus streckersoni</name>
    <dbReference type="NCBI Taxonomy" id="2493646"/>
    <lineage>
        <taxon>Eukaryota</taxon>
        <taxon>Metazoa</taxon>
        <taxon>Spiralia</taxon>
        <taxon>Lophotrochozoa</taxon>
        <taxon>Mollusca</taxon>
        <taxon>Bivalvia</taxon>
        <taxon>Autobranchia</taxon>
        <taxon>Heteroconchia</taxon>
        <taxon>Palaeoheterodonta</taxon>
        <taxon>Unionida</taxon>
        <taxon>Unionoidea</taxon>
        <taxon>Unionidae</taxon>
        <taxon>Ambleminae</taxon>
        <taxon>Lampsilini</taxon>
        <taxon>Potamilus</taxon>
    </lineage>
</organism>
<dbReference type="InterPro" id="IPR045587">
    <property type="entry name" value="FKTN_N"/>
</dbReference>
<evidence type="ECO:0008006" key="9">
    <source>
        <dbReference type="Google" id="ProtNLM"/>
    </source>
</evidence>
<protein>
    <recommendedName>
        <fullName evidence="9">Fukutin</fullName>
    </recommendedName>
</protein>
<dbReference type="Pfam" id="PF04991">
    <property type="entry name" value="LicD"/>
    <property type="match status" value="1"/>
</dbReference>
<dbReference type="Proteomes" id="UP001195483">
    <property type="component" value="Unassembled WGS sequence"/>
</dbReference>
<evidence type="ECO:0000256" key="1">
    <source>
        <dbReference type="ARBA" id="ARBA00004167"/>
    </source>
</evidence>
<dbReference type="AlphaFoldDB" id="A0AAE0T9A2"/>
<evidence type="ECO:0000256" key="4">
    <source>
        <dbReference type="ARBA" id="ARBA00023136"/>
    </source>
</evidence>
<evidence type="ECO:0000259" key="5">
    <source>
        <dbReference type="Pfam" id="PF04991"/>
    </source>
</evidence>
<keyword evidence="2" id="KW-0812">Transmembrane</keyword>
<reference evidence="7" key="1">
    <citation type="journal article" date="2021" name="Genome Biol. Evol.">
        <title>A High-Quality Reference Genome for a Parasitic Bivalve with Doubly Uniparental Inheritance (Bivalvia: Unionida).</title>
        <authorList>
            <person name="Smith C.H."/>
        </authorList>
    </citation>
    <scope>NUCLEOTIDE SEQUENCE</scope>
    <source>
        <strain evidence="7">CHS0354</strain>
    </source>
</reference>
<dbReference type="PANTHER" id="PTHR15407">
    <property type="entry name" value="FUKUTIN-RELATED"/>
    <property type="match status" value="1"/>
</dbReference>
<comment type="caution">
    <text evidence="7">The sequence shown here is derived from an EMBL/GenBank/DDBJ whole genome shotgun (WGS) entry which is preliminary data.</text>
</comment>
<gene>
    <name evidence="7" type="ORF">CHS0354_010850</name>
</gene>
<sequence>MKLSHAFKLLLAFCIFSLIVQFVVIKKFWSEKVPVEDRTPASKRALVAFRSLCRKQHIPVFLVEPLMLQKMFINSKKLGFNFTDFVTDKKLTTFAVFDTDLKDPIPLLRDFRDNGFGISQSKADVPQFSSSGAQFNREITSHYFFSYVDHVIHLVVFFKVQVDFLWHSAVKHIEPPILLSNRKKLFFVNQAGAFNVFEIKDVIFEDELYAIPENPSKFLQQVVYSRFIECNHERAQQFYRMYPQDKSAESQRFIRKARQILARAKQLLDDLEIPFWLSSGTCLGWFRQCDIITHSKDVDLGIQISDYKENLIPTFETGGFYLKHLFGKVSDSYELSFQAGDIKLDLFFFYEENGYQWNGGTEVSSGKKYKYIFPKFLLCWTLFLDLKVRVPCDTEKYILANYGPNWFIPIKEWDWKASPSNVRENGVWPKEEWESVIQVF</sequence>
<dbReference type="InterPro" id="IPR009644">
    <property type="entry name" value="FKTN/MNN4/W02B3.4-1"/>
</dbReference>
<reference evidence="7" key="3">
    <citation type="submission" date="2023-05" db="EMBL/GenBank/DDBJ databases">
        <authorList>
            <person name="Smith C.H."/>
        </authorList>
    </citation>
    <scope>NUCLEOTIDE SEQUENCE</scope>
    <source>
        <strain evidence="7">CHS0354</strain>
        <tissue evidence="7">Mantle</tissue>
    </source>
</reference>
<evidence type="ECO:0000256" key="2">
    <source>
        <dbReference type="ARBA" id="ARBA00022692"/>
    </source>
</evidence>
<dbReference type="GO" id="GO:0016020">
    <property type="term" value="C:membrane"/>
    <property type="evidence" value="ECO:0007669"/>
    <property type="project" value="UniProtKB-SubCell"/>
</dbReference>
<dbReference type="GO" id="GO:0009100">
    <property type="term" value="P:glycoprotein metabolic process"/>
    <property type="evidence" value="ECO:0007669"/>
    <property type="project" value="UniProtKB-ARBA"/>
</dbReference>